<name>A0A918FXY3_9ACTN</name>
<proteinExistence type="predicted"/>
<evidence type="ECO:0000313" key="1">
    <source>
        <dbReference type="EMBL" id="GGR95178.1"/>
    </source>
</evidence>
<dbReference type="Proteomes" id="UP000606194">
    <property type="component" value="Unassembled WGS sequence"/>
</dbReference>
<sequence>MRALVAGDAGLIGSPVVGALRAREDESVVREVRGVCGVRDAADAEAGGQPVPVGAFAAHDTGEAPTAGFAESLREFAPAGAPDA</sequence>
<reference evidence="1" key="2">
    <citation type="submission" date="2020-09" db="EMBL/GenBank/DDBJ databases">
        <authorList>
            <person name="Sun Q."/>
            <person name="Ohkuma M."/>
        </authorList>
    </citation>
    <scope>NUCLEOTIDE SEQUENCE</scope>
    <source>
        <strain evidence="1">JCM 4386</strain>
    </source>
</reference>
<protein>
    <submittedName>
        <fullName evidence="1">Uncharacterized protein</fullName>
    </submittedName>
</protein>
<accession>A0A918FXY3</accession>
<dbReference type="AlphaFoldDB" id="A0A918FXY3"/>
<dbReference type="EMBL" id="BMTL01000014">
    <property type="protein sequence ID" value="GGR95178.1"/>
    <property type="molecule type" value="Genomic_DNA"/>
</dbReference>
<organism evidence="1 2">
    <name type="scientific">Streptomyces humidus</name>
    <dbReference type="NCBI Taxonomy" id="52259"/>
    <lineage>
        <taxon>Bacteria</taxon>
        <taxon>Bacillati</taxon>
        <taxon>Actinomycetota</taxon>
        <taxon>Actinomycetes</taxon>
        <taxon>Kitasatosporales</taxon>
        <taxon>Streptomycetaceae</taxon>
        <taxon>Streptomyces</taxon>
    </lineage>
</organism>
<comment type="caution">
    <text evidence="1">The sequence shown here is derived from an EMBL/GenBank/DDBJ whole genome shotgun (WGS) entry which is preliminary data.</text>
</comment>
<reference evidence="1" key="1">
    <citation type="journal article" date="2014" name="Int. J. Syst. Evol. Microbiol.">
        <title>Complete genome sequence of Corynebacterium casei LMG S-19264T (=DSM 44701T), isolated from a smear-ripened cheese.</title>
        <authorList>
            <consortium name="US DOE Joint Genome Institute (JGI-PGF)"/>
            <person name="Walter F."/>
            <person name="Albersmeier A."/>
            <person name="Kalinowski J."/>
            <person name="Ruckert C."/>
        </authorList>
    </citation>
    <scope>NUCLEOTIDE SEQUENCE</scope>
    <source>
        <strain evidence="1">JCM 4386</strain>
    </source>
</reference>
<keyword evidence="2" id="KW-1185">Reference proteome</keyword>
<dbReference type="RefSeq" id="WP_190150424.1">
    <property type="nucleotide sequence ID" value="NZ_BMTL01000014.1"/>
</dbReference>
<gene>
    <name evidence="1" type="ORF">GCM10010269_37680</name>
</gene>
<evidence type="ECO:0000313" key="2">
    <source>
        <dbReference type="Proteomes" id="UP000606194"/>
    </source>
</evidence>